<reference evidence="4" key="1">
    <citation type="submission" date="2012-12" db="EMBL/GenBank/DDBJ databases">
        <authorList>
            <person name="Hellsten U."/>
            <person name="Grimwood J."/>
            <person name="Chapman J.A."/>
            <person name="Shapiro H."/>
            <person name="Aerts A."/>
            <person name="Otillar R.P."/>
            <person name="Terry A.Y."/>
            <person name="Boore J.L."/>
            <person name="Simakov O."/>
            <person name="Marletaz F."/>
            <person name="Cho S.-J."/>
            <person name="Edsinger-Gonzales E."/>
            <person name="Havlak P."/>
            <person name="Kuo D.-H."/>
            <person name="Larsson T."/>
            <person name="Lv J."/>
            <person name="Arendt D."/>
            <person name="Savage R."/>
            <person name="Osoegawa K."/>
            <person name="de Jong P."/>
            <person name="Lindberg D.R."/>
            <person name="Seaver E.C."/>
            <person name="Weisblat D.A."/>
            <person name="Putnam N.H."/>
            <person name="Grigoriev I.V."/>
            <person name="Rokhsar D.S."/>
        </authorList>
    </citation>
    <scope>NUCLEOTIDE SEQUENCE</scope>
</reference>
<keyword evidence="4" id="KW-1185">Reference proteome</keyword>
<proteinExistence type="predicted"/>
<organism evidence="3 4">
    <name type="scientific">Helobdella robusta</name>
    <name type="common">Californian leech</name>
    <dbReference type="NCBI Taxonomy" id="6412"/>
    <lineage>
        <taxon>Eukaryota</taxon>
        <taxon>Metazoa</taxon>
        <taxon>Spiralia</taxon>
        <taxon>Lophotrochozoa</taxon>
        <taxon>Annelida</taxon>
        <taxon>Clitellata</taxon>
        <taxon>Hirudinea</taxon>
        <taxon>Rhynchobdellida</taxon>
        <taxon>Glossiphoniidae</taxon>
        <taxon>Helobdella</taxon>
    </lineage>
</organism>
<dbReference type="EnsemblMetazoa" id="HelroT141355">
    <property type="protein sequence ID" value="HelroP141355"/>
    <property type="gene ID" value="HelroG141355"/>
</dbReference>
<dbReference type="OrthoDB" id="98077at2759"/>
<dbReference type="KEGG" id="hro:HELRODRAFT_141355"/>
<evidence type="ECO:0000313" key="2">
    <source>
        <dbReference type="EMBL" id="ESO01519.1"/>
    </source>
</evidence>
<gene>
    <name evidence="3" type="primary">20196583</name>
    <name evidence="2" type="ORF">HELRODRAFT_141355</name>
</gene>
<dbReference type="CTD" id="20196583"/>
<dbReference type="InterPro" id="IPR001245">
    <property type="entry name" value="Ser-Thr/Tyr_kinase_cat_dom"/>
</dbReference>
<dbReference type="PANTHER" id="PTHR24416:SF600">
    <property type="entry name" value="PDGF- AND VEGF-RECEPTOR RELATED, ISOFORM J"/>
    <property type="match status" value="1"/>
</dbReference>
<dbReference type="CDD" id="cd00192">
    <property type="entry name" value="PTKc"/>
    <property type="match status" value="1"/>
</dbReference>
<dbReference type="PIRSF" id="PIRSF000654">
    <property type="entry name" value="Integrin-linked_kinase"/>
    <property type="match status" value="1"/>
</dbReference>
<dbReference type="InterPro" id="IPR020635">
    <property type="entry name" value="Tyr_kinase_cat_dom"/>
</dbReference>
<dbReference type="SMART" id="SM00219">
    <property type="entry name" value="TyrKc"/>
    <property type="match status" value="1"/>
</dbReference>
<dbReference type="InterPro" id="IPR008266">
    <property type="entry name" value="Tyr_kinase_AS"/>
</dbReference>
<accession>T1EJ33</accession>
<evidence type="ECO:0000313" key="3">
    <source>
        <dbReference type="EnsemblMetazoa" id="HelroP141355"/>
    </source>
</evidence>
<dbReference type="GeneID" id="20196583"/>
<dbReference type="GO" id="GO:0005524">
    <property type="term" value="F:ATP binding"/>
    <property type="evidence" value="ECO:0007669"/>
    <property type="project" value="InterPro"/>
</dbReference>
<dbReference type="STRING" id="6412.T1EJ33"/>
<feature type="domain" description="Protein kinase" evidence="1">
    <location>
        <begin position="1"/>
        <end position="266"/>
    </location>
</feature>
<dbReference type="AlphaFoldDB" id="T1EJ33"/>
<dbReference type="Pfam" id="PF07714">
    <property type="entry name" value="PK_Tyr_Ser-Thr"/>
    <property type="match status" value="1"/>
</dbReference>
<sequence>DIYNEDQVCALYSELLLMAYIGSHINIVNLVGAVTKRIFYVVMEYCCNGCLRNYLIENKKNYDRLKSNKRKQNRKQYSRNFEDDEEECNDSSCKKLLDYNSVALEDLISYAYQIARGMDYLASMKMIHRDLAARNVLLAEDNVAKICDFGMAKDCYKYDVYTKQSQAMVPVKWLAIESLTHKIYSTKSDVWSFGVLMWELFTFGADPYHGVQMNDRFVERLRNGMRLNQPDTCPDEIYELMKTCWNDDPAGRPNFANLVKSFEDLLQ</sequence>
<protein>
    <recommendedName>
        <fullName evidence="1">Protein kinase domain-containing protein</fullName>
    </recommendedName>
</protein>
<dbReference type="PRINTS" id="PR00109">
    <property type="entry name" value="TYRKINASE"/>
</dbReference>
<dbReference type="PROSITE" id="PS00109">
    <property type="entry name" value="PROTEIN_KINASE_TYR"/>
    <property type="match status" value="1"/>
</dbReference>
<reference evidence="3" key="3">
    <citation type="submission" date="2015-06" db="UniProtKB">
        <authorList>
            <consortium name="EnsemblMetazoa"/>
        </authorList>
    </citation>
    <scope>IDENTIFICATION</scope>
</reference>
<dbReference type="Gene3D" id="1.10.510.10">
    <property type="entry name" value="Transferase(Phosphotransferase) domain 1"/>
    <property type="match status" value="1"/>
</dbReference>
<evidence type="ECO:0000259" key="1">
    <source>
        <dbReference type="PROSITE" id="PS50011"/>
    </source>
</evidence>
<dbReference type="GO" id="GO:0004714">
    <property type="term" value="F:transmembrane receptor protein tyrosine kinase activity"/>
    <property type="evidence" value="ECO:0000318"/>
    <property type="project" value="GO_Central"/>
</dbReference>
<dbReference type="HOGENOM" id="CLU_000288_7_40_1"/>
<dbReference type="RefSeq" id="XP_009020173.1">
    <property type="nucleotide sequence ID" value="XM_009021925.1"/>
</dbReference>
<dbReference type="EMBL" id="AMQM01004926">
    <property type="status" value="NOT_ANNOTATED_CDS"/>
    <property type="molecule type" value="Genomic_DNA"/>
</dbReference>
<dbReference type="EMBL" id="KB096743">
    <property type="protein sequence ID" value="ESO01519.1"/>
    <property type="molecule type" value="Genomic_DNA"/>
</dbReference>
<dbReference type="PROSITE" id="PS50011">
    <property type="entry name" value="PROTEIN_KINASE_DOM"/>
    <property type="match status" value="1"/>
</dbReference>
<dbReference type="OMA" id="FATSEWC"/>
<dbReference type="GO" id="GO:0007169">
    <property type="term" value="P:cell surface receptor protein tyrosine kinase signaling pathway"/>
    <property type="evidence" value="ECO:0000318"/>
    <property type="project" value="GO_Central"/>
</dbReference>
<dbReference type="InterPro" id="IPR000719">
    <property type="entry name" value="Prot_kinase_dom"/>
</dbReference>
<name>T1EJ33_HELRO</name>
<dbReference type="eggNOG" id="KOG0200">
    <property type="taxonomic scope" value="Eukaryota"/>
</dbReference>
<reference evidence="2 4" key="2">
    <citation type="journal article" date="2013" name="Nature">
        <title>Insights into bilaterian evolution from three spiralian genomes.</title>
        <authorList>
            <person name="Simakov O."/>
            <person name="Marletaz F."/>
            <person name="Cho S.J."/>
            <person name="Edsinger-Gonzales E."/>
            <person name="Havlak P."/>
            <person name="Hellsten U."/>
            <person name="Kuo D.H."/>
            <person name="Larsson T."/>
            <person name="Lv J."/>
            <person name="Arendt D."/>
            <person name="Savage R."/>
            <person name="Osoegawa K."/>
            <person name="de Jong P."/>
            <person name="Grimwood J."/>
            <person name="Chapman J.A."/>
            <person name="Shapiro H."/>
            <person name="Aerts A."/>
            <person name="Otillar R.P."/>
            <person name="Terry A.Y."/>
            <person name="Boore J.L."/>
            <person name="Grigoriev I.V."/>
            <person name="Lindberg D.R."/>
            <person name="Seaver E.C."/>
            <person name="Weisblat D.A."/>
            <person name="Putnam N.H."/>
            <person name="Rokhsar D.S."/>
        </authorList>
    </citation>
    <scope>NUCLEOTIDE SEQUENCE</scope>
</reference>
<dbReference type="FunFam" id="1.10.510.10:FF:000373">
    <property type="entry name" value="Receptor protein-tyrosine kinase"/>
    <property type="match status" value="1"/>
</dbReference>
<dbReference type="InterPro" id="IPR050122">
    <property type="entry name" value="RTK"/>
</dbReference>
<dbReference type="Gene3D" id="3.30.200.20">
    <property type="entry name" value="Phosphorylase Kinase, domain 1"/>
    <property type="match status" value="1"/>
</dbReference>
<dbReference type="InterPro" id="IPR011009">
    <property type="entry name" value="Kinase-like_dom_sf"/>
</dbReference>
<dbReference type="GO" id="GO:0005886">
    <property type="term" value="C:plasma membrane"/>
    <property type="evidence" value="ECO:0000318"/>
    <property type="project" value="GO_Central"/>
</dbReference>
<dbReference type="SUPFAM" id="SSF56112">
    <property type="entry name" value="Protein kinase-like (PK-like)"/>
    <property type="match status" value="1"/>
</dbReference>
<dbReference type="Proteomes" id="UP000015101">
    <property type="component" value="Unassembled WGS sequence"/>
</dbReference>
<evidence type="ECO:0000313" key="4">
    <source>
        <dbReference type="Proteomes" id="UP000015101"/>
    </source>
</evidence>
<dbReference type="InParanoid" id="T1EJ33"/>
<dbReference type="GO" id="GO:0043235">
    <property type="term" value="C:receptor complex"/>
    <property type="evidence" value="ECO:0000318"/>
    <property type="project" value="GO_Central"/>
</dbReference>
<dbReference type="PANTHER" id="PTHR24416">
    <property type="entry name" value="TYROSINE-PROTEIN KINASE RECEPTOR"/>
    <property type="match status" value="1"/>
</dbReference>